<name>A0A834Z115_TETSI</name>
<dbReference type="InterPro" id="IPR000182">
    <property type="entry name" value="GNAT_dom"/>
</dbReference>
<comment type="caution">
    <text evidence="5">The sequence shown here is derived from an EMBL/GenBank/DDBJ whole genome shotgun (WGS) entry which is preliminary data.</text>
</comment>
<dbReference type="CDD" id="cd04301">
    <property type="entry name" value="NAT_SF"/>
    <property type="match status" value="1"/>
</dbReference>
<dbReference type="OrthoDB" id="342264at2759"/>
<reference evidence="5 6" key="1">
    <citation type="submission" date="2020-04" db="EMBL/GenBank/DDBJ databases">
        <title>Plant Genome Project.</title>
        <authorList>
            <person name="Zhang R.-G."/>
        </authorList>
    </citation>
    <scope>NUCLEOTIDE SEQUENCE [LARGE SCALE GENOMIC DNA]</scope>
    <source>
        <strain evidence="5">YNK0</strain>
        <tissue evidence="5">Leaf</tissue>
    </source>
</reference>
<dbReference type="GO" id="GO:0006974">
    <property type="term" value="P:DNA damage response"/>
    <property type="evidence" value="ECO:0007669"/>
    <property type="project" value="UniProtKB-KW"/>
</dbReference>
<dbReference type="EMBL" id="JABCRI010000011">
    <property type="protein sequence ID" value="KAF8398315.1"/>
    <property type="molecule type" value="Genomic_DNA"/>
</dbReference>
<protein>
    <recommendedName>
        <fullName evidence="4">N-acetyltransferase domain-containing protein</fullName>
    </recommendedName>
</protein>
<keyword evidence="6" id="KW-1185">Reference proteome</keyword>
<dbReference type="OMA" id="YHVIVYS"/>
<evidence type="ECO:0000256" key="1">
    <source>
        <dbReference type="ARBA" id="ARBA00004123"/>
    </source>
</evidence>
<evidence type="ECO:0000313" key="6">
    <source>
        <dbReference type="Proteomes" id="UP000655225"/>
    </source>
</evidence>
<dbReference type="Proteomes" id="UP000655225">
    <property type="component" value="Unassembled WGS sequence"/>
</dbReference>
<dbReference type="PROSITE" id="PS51186">
    <property type="entry name" value="GNAT"/>
    <property type="match status" value="1"/>
</dbReference>
<dbReference type="PANTHER" id="PTHR23196:SF8">
    <property type="entry name" value="N-ACETYLTRANSFERASE"/>
    <property type="match status" value="1"/>
</dbReference>
<evidence type="ECO:0000259" key="4">
    <source>
        <dbReference type="PROSITE" id="PS51186"/>
    </source>
</evidence>
<keyword evidence="2" id="KW-0227">DNA damage</keyword>
<dbReference type="AlphaFoldDB" id="A0A834Z115"/>
<evidence type="ECO:0000256" key="3">
    <source>
        <dbReference type="ARBA" id="ARBA00023242"/>
    </source>
</evidence>
<dbReference type="InterPro" id="IPR051579">
    <property type="entry name" value="DDR_Transcriptional_Reg"/>
</dbReference>
<evidence type="ECO:0000313" key="5">
    <source>
        <dbReference type="EMBL" id="KAF8398315.1"/>
    </source>
</evidence>
<dbReference type="SUPFAM" id="SSF55729">
    <property type="entry name" value="Acyl-CoA N-acyltransferases (Nat)"/>
    <property type="match status" value="1"/>
</dbReference>
<proteinExistence type="predicted"/>
<comment type="subcellular location">
    <subcellularLocation>
        <location evidence="1">Nucleus</location>
    </subcellularLocation>
</comment>
<sequence>MGLQEVLNTYMKELPTMNYAANTGKESLFLERCVSSGKYCTLLLKSNSIEGSEKVIAAATYQIIPADTKYAEIPLAAVHSNYQHKGIGRLLYMELRKRLQNVGICTIFCWGDKESEGFWLKQGFVPIAEVDVRGRARRLPIKADIRRSLCFPGGSTLMVSHLNKDISIPANPSDSLKVCFPLKLHVKLPSSVPFKGEGLGGIMEYHDTPKSLNQFIPEIENPRLQMFVKNGCSTDDNKFEGSSHIHDSIQGCTDLVPWNGLDCNNTVTDLGMAENGDDADVKHCSCSAPGLKKRVWEASWSSLKSKKVKGGHHIDCHLDSDWDFVSEHGRENGSCFGGCSRGTSRVKSLVEAEPIPKDSLEIPCMTIHAEESSPVPIMSNKDQISEEFQSKDECLKIMLMNIVDDAKKTRLTKVYHVIVYSMCNIYGKILLC</sequence>
<dbReference type="GO" id="GO:0016747">
    <property type="term" value="F:acyltransferase activity, transferring groups other than amino-acyl groups"/>
    <property type="evidence" value="ECO:0007669"/>
    <property type="project" value="InterPro"/>
</dbReference>
<feature type="domain" description="N-acetyltransferase" evidence="4">
    <location>
        <begin position="1"/>
        <end position="144"/>
    </location>
</feature>
<dbReference type="Gene3D" id="3.40.630.30">
    <property type="match status" value="1"/>
</dbReference>
<dbReference type="Pfam" id="PF00583">
    <property type="entry name" value="Acetyltransf_1"/>
    <property type="match status" value="1"/>
</dbReference>
<dbReference type="GO" id="GO:0005634">
    <property type="term" value="C:nucleus"/>
    <property type="evidence" value="ECO:0007669"/>
    <property type="project" value="UniProtKB-SubCell"/>
</dbReference>
<dbReference type="InterPro" id="IPR016181">
    <property type="entry name" value="Acyl_CoA_acyltransferase"/>
</dbReference>
<accession>A0A834Z115</accession>
<organism evidence="5 6">
    <name type="scientific">Tetracentron sinense</name>
    <name type="common">Spur-leaf</name>
    <dbReference type="NCBI Taxonomy" id="13715"/>
    <lineage>
        <taxon>Eukaryota</taxon>
        <taxon>Viridiplantae</taxon>
        <taxon>Streptophyta</taxon>
        <taxon>Embryophyta</taxon>
        <taxon>Tracheophyta</taxon>
        <taxon>Spermatophyta</taxon>
        <taxon>Magnoliopsida</taxon>
        <taxon>Trochodendrales</taxon>
        <taxon>Trochodendraceae</taxon>
        <taxon>Tetracentron</taxon>
    </lineage>
</organism>
<gene>
    <name evidence="5" type="ORF">HHK36_017242</name>
</gene>
<evidence type="ECO:0000256" key="2">
    <source>
        <dbReference type="ARBA" id="ARBA00022763"/>
    </source>
</evidence>
<dbReference type="PANTHER" id="PTHR23196">
    <property type="entry name" value="PAX TRANSCRIPTION ACTIVATION DOMAIN INTERACTING PROTEIN"/>
    <property type="match status" value="1"/>
</dbReference>
<keyword evidence="3" id="KW-0539">Nucleus</keyword>